<accession>A0A4C1SSJ7</accession>
<reference evidence="1 2" key="1">
    <citation type="journal article" date="2019" name="Commun. Biol.">
        <title>The bagworm genome reveals a unique fibroin gene that provides high tensile strength.</title>
        <authorList>
            <person name="Kono N."/>
            <person name="Nakamura H."/>
            <person name="Ohtoshi R."/>
            <person name="Tomita M."/>
            <person name="Numata K."/>
            <person name="Arakawa K."/>
        </authorList>
    </citation>
    <scope>NUCLEOTIDE SEQUENCE [LARGE SCALE GENOMIC DNA]</scope>
</reference>
<dbReference type="AlphaFoldDB" id="A0A4C1SSJ7"/>
<gene>
    <name evidence="1" type="ORF">EVAR_72707_1</name>
</gene>
<name>A0A4C1SSJ7_EUMVA</name>
<sequence length="91" mass="10361">MGPRVMPKDKLCQPVEIPIRLQHGEVILYDLIAHMDTGEYVLAYLQRIFSYCLPTDYSQDSWELGHDAHLPALSHLFGIPGPWKAQGQKKS</sequence>
<organism evidence="1 2">
    <name type="scientific">Eumeta variegata</name>
    <name type="common">Bagworm moth</name>
    <name type="synonym">Eumeta japonica</name>
    <dbReference type="NCBI Taxonomy" id="151549"/>
    <lineage>
        <taxon>Eukaryota</taxon>
        <taxon>Metazoa</taxon>
        <taxon>Ecdysozoa</taxon>
        <taxon>Arthropoda</taxon>
        <taxon>Hexapoda</taxon>
        <taxon>Insecta</taxon>
        <taxon>Pterygota</taxon>
        <taxon>Neoptera</taxon>
        <taxon>Endopterygota</taxon>
        <taxon>Lepidoptera</taxon>
        <taxon>Glossata</taxon>
        <taxon>Ditrysia</taxon>
        <taxon>Tineoidea</taxon>
        <taxon>Psychidae</taxon>
        <taxon>Oiketicinae</taxon>
        <taxon>Eumeta</taxon>
    </lineage>
</organism>
<protein>
    <submittedName>
        <fullName evidence="1">Uncharacterized protein</fullName>
    </submittedName>
</protein>
<proteinExistence type="predicted"/>
<evidence type="ECO:0000313" key="1">
    <source>
        <dbReference type="EMBL" id="GBP04031.1"/>
    </source>
</evidence>
<keyword evidence="2" id="KW-1185">Reference proteome</keyword>
<comment type="caution">
    <text evidence="1">The sequence shown here is derived from an EMBL/GenBank/DDBJ whole genome shotgun (WGS) entry which is preliminary data.</text>
</comment>
<dbReference type="EMBL" id="BGZK01010778">
    <property type="protein sequence ID" value="GBP04031.1"/>
    <property type="molecule type" value="Genomic_DNA"/>
</dbReference>
<evidence type="ECO:0000313" key="2">
    <source>
        <dbReference type="Proteomes" id="UP000299102"/>
    </source>
</evidence>
<dbReference type="Proteomes" id="UP000299102">
    <property type="component" value="Unassembled WGS sequence"/>
</dbReference>